<keyword evidence="4" id="KW-0539">Nucleus</keyword>
<dbReference type="Gene3D" id="4.10.240.10">
    <property type="entry name" value="Zn(2)-C6 fungal-type DNA-binding domain"/>
    <property type="match status" value="1"/>
</dbReference>
<dbReference type="GO" id="GO:0008270">
    <property type="term" value="F:zinc ion binding"/>
    <property type="evidence" value="ECO:0007669"/>
    <property type="project" value="InterPro"/>
</dbReference>
<feature type="region of interest" description="Disordered" evidence="5">
    <location>
        <begin position="153"/>
        <end position="202"/>
    </location>
</feature>
<feature type="compositionally biased region" description="Basic and acidic residues" evidence="5">
    <location>
        <begin position="228"/>
        <end position="241"/>
    </location>
</feature>
<dbReference type="InterPro" id="IPR050987">
    <property type="entry name" value="AtrR-like"/>
</dbReference>
<dbReference type="PANTHER" id="PTHR46910:SF3">
    <property type="entry name" value="HALOTOLERANCE PROTEIN 9-RELATED"/>
    <property type="match status" value="1"/>
</dbReference>
<dbReference type="Pfam" id="PF04082">
    <property type="entry name" value="Fungal_trans"/>
    <property type="match status" value="1"/>
</dbReference>
<dbReference type="InterPro" id="IPR036864">
    <property type="entry name" value="Zn2-C6_fun-type_DNA-bd_sf"/>
</dbReference>
<organism evidence="7 8">
    <name type="scientific">Serendipita vermifera MAFF 305830</name>
    <dbReference type="NCBI Taxonomy" id="933852"/>
    <lineage>
        <taxon>Eukaryota</taxon>
        <taxon>Fungi</taxon>
        <taxon>Dikarya</taxon>
        <taxon>Basidiomycota</taxon>
        <taxon>Agaricomycotina</taxon>
        <taxon>Agaricomycetes</taxon>
        <taxon>Sebacinales</taxon>
        <taxon>Serendipitaceae</taxon>
        <taxon>Serendipita</taxon>
    </lineage>
</organism>
<dbReference type="SUPFAM" id="SSF57701">
    <property type="entry name" value="Zn2/Cys6 DNA-binding domain"/>
    <property type="match status" value="1"/>
</dbReference>
<evidence type="ECO:0000313" key="7">
    <source>
        <dbReference type="EMBL" id="KIM33272.1"/>
    </source>
</evidence>
<reference evidence="8" key="2">
    <citation type="submission" date="2015-01" db="EMBL/GenBank/DDBJ databases">
        <title>Evolutionary Origins and Diversification of the Mycorrhizal Mutualists.</title>
        <authorList>
            <consortium name="DOE Joint Genome Institute"/>
            <consortium name="Mycorrhizal Genomics Consortium"/>
            <person name="Kohler A."/>
            <person name="Kuo A."/>
            <person name="Nagy L.G."/>
            <person name="Floudas D."/>
            <person name="Copeland A."/>
            <person name="Barry K.W."/>
            <person name="Cichocki N."/>
            <person name="Veneault-Fourrey C."/>
            <person name="LaButti K."/>
            <person name="Lindquist E.A."/>
            <person name="Lipzen A."/>
            <person name="Lundell T."/>
            <person name="Morin E."/>
            <person name="Murat C."/>
            <person name="Riley R."/>
            <person name="Ohm R."/>
            <person name="Sun H."/>
            <person name="Tunlid A."/>
            <person name="Henrissat B."/>
            <person name="Grigoriev I.V."/>
            <person name="Hibbett D.S."/>
            <person name="Martin F."/>
        </authorList>
    </citation>
    <scope>NUCLEOTIDE SEQUENCE [LARGE SCALE GENOMIC DNA]</scope>
    <source>
        <strain evidence="8">MAFF 305830</strain>
    </source>
</reference>
<dbReference type="HOGENOM" id="CLU_008026_1_0_1"/>
<evidence type="ECO:0000313" key="8">
    <source>
        <dbReference type="Proteomes" id="UP000054097"/>
    </source>
</evidence>
<reference evidence="7 8" key="1">
    <citation type="submission" date="2014-04" db="EMBL/GenBank/DDBJ databases">
        <authorList>
            <consortium name="DOE Joint Genome Institute"/>
            <person name="Kuo A."/>
            <person name="Zuccaro A."/>
            <person name="Kohler A."/>
            <person name="Nagy L.G."/>
            <person name="Floudas D."/>
            <person name="Copeland A."/>
            <person name="Barry K.W."/>
            <person name="Cichocki N."/>
            <person name="Veneault-Fourrey C."/>
            <person name="LaButti K."/>
            <person name="Lindquist E.A."/>
            <person name="Lipzen A."/>
            <person name="Lundell T."/>
            <person name="Morin E."/>
            <person name="Murat C."/>
            <person name="Sun H."/>
            <person name="Tunlid A."/>
            <person name="Henrissat B."/>
            <person name="Grigoriev I.V."/>
            <person name="Hibbett D.S."/>
            <person name="Martin F."/>
            <person name="Nordberg H.P."/>
            <person name="Cantor M.N."/>
            <person name="Hua S.X."/>
        </authorList>
    </citation>
    <scope>NUCLEOTIDE SEQUENCE [LARGE SCALE GENOMIC DNA]</scope>
    <source>
        <strain evidence="7 8">MAFF 305830</strain>
    </source>
</reference>
<accession>A0A0C2XWM1</accession>
<feature type="compositionally biased region" description="Polar residues" evidence="5">
    <location>
        <begin position="1"/>
        <end position="10"/>
    </location>
</feature>
<dbReference type="Pfam" id="PF00172">
    <property type="entry name" value="Zn_clus"/>
    <property type="match status" value="1"/>
</dbReference>
<keyword evidence="2" id="KW-0479">Metal-binding</keyword>
<dbReference type="Proteomes" id="UP000054097">
    <property type="component" value="Unassembled WGS sequence"/>
</dbReference>
<dbReference type="SMART" id="SM00906">
    <property type="entry name" value="Fungal_trans"/>
    <property type="match status" value="1"/>
</dbReference>
<evidence type="ECO:0000259" key="6">
    <source>
        <dbReference type="PROSITE" id="PS50048"/>
    </source>
</evidence>
<feature type="region of interest" description="Disordered" evidence="5">
    <location>
        <begin position="1"/>
        <end position="60"/>
    </location>
</feature>
<evidence type="ECO:0000256" key="2">
    <source>
        <dbReference type="ARBA" id="ARBA00022723"/>
    </source>
</evidence>
<dbReference type="PROSITE" id="PS00463">
    <property type="entry name" value="ZN2_CY6_FUNGAL_1"/>
    <property type="match status" value="1"/>
</dbReference>
<gene>
    <name evidence="7" type="ORF">M408DRAFT_326049</name>
</gene>
<dbReference type="CDD" id="cd12148">
    <property type="entry name" value="fungal_TF_MHR"/>
    <property type="match status" value="1"/>
</dbReference>
<feature type="compositionally biased region" description="Basic and acidic residues" evidence="5">
    <location>
        <begin position="26"/>
        <end position="38"/>
    </location>
</feature>
<dbReference type="InterPro" id="IPR001138">
    <property type="entry name" value="Zn2Cys6_DnaBD"/>
</dbReference>
<evidence type="ECO:0000256" key="3">
    <source>
        <dbReference type="ARBA" id="ARBA00023125"/>
    </source>
</evidence>
<dbReference type="InterPro" id="IPR007219">
    <property type="entry name" value="XnlR_reg_dom"/>
</dbReference>
<comment type="subcellular location">
    <subcellularLocation>
        <location evidence="1">Nucleus</location>
    </subcellularLocation>
</comment>
<dbReference type="GO" id="GO:0003677">
    <property type="term" value="F:DNA binding"/>
    <property type="evidence" value="ECO:0007669"/>
    <property type="project" value="UniProtKB-KW"/>
</dbReference>
<proteinExistence type="predicted"/>
<dbReference type="GO" id="GO:0006351">
    <property type="term" value="P:DNA-templated transcription"/>
    <property type="evidence" value="ECO:0007669"/>
    <property type="project" value="InterPro"/>
</dbReference>
<feature type="compositionally biased region" description="Polar residues" evidence="5">
    <location>
        <begin position="795"/>
        <end position="809"/>
    </location>
</feature>
<dbReference type="PROSITE" id="PS50048">
    <property type="entry name" value="ZN2_CY6_FUNGAL_2"/>
    <property type="match status" value="1"/>
</dbReference>
<protein>
    <recommendedName>
        <fullName evidence="6">Zn(2)-C6 fungal-type domain-containing protein</fullName>
    </recommendedName>
</protein>
<evidence type="ECO:0000256" key="1">
    <source>
        <dbReference type="ARBA" id="ARBA00004123"/>
    </source>
</evidence>
<feature type="region of interest" description="Disordered" evidence="5">
    <location>
        <begin position="220"/>
        <end position="252"/>
    </location>
</feature>
<dbReference type="STRING" id="933852.A0A0C2XWM1"/>
<feature type="compositionally biased region" description="Polar residues" evidence="5">
    <location>
        <begin position="821"/>
        <end position="830"/>
    </location>
</feature>
<keyword evidence="3" id="KW-0238">DNA-binding</keyword>
<dbReference type="GO" id="GO:0000981">
    <property type="term" value="F:DNA-binding transcription factor activity, RNA polymerase II-specific"/>
    <property type="evidence" value="ECO:0007669"/>
    <property type="project" value="InterPro"/>
</dbReference>
<dbReference type="EMBL" id="KN824278">
    <property type="protein sequence ID" value="KIM33272.1"/>
    <property type="molecule type" value="Genomic_DNA"/>
</dbReference>
<dbReference type="SMART" id="SM00066">
    <property type="entry name" value="GAL4"/>
    <property type="match status" value="1"/>
</dbReference>
<feature type="region of interest" description="Disordered" evidence="5">
    <location>
        <begin position="787"/>
        <end position="839"/>
    </location>
</feature>
<evidence type="ECO:0000256" key="5">
    <source>
        <dbReference type="SAM" id="MobiDB-lite"/>
    </source>
</evidence>
<feature type="compositionally biased region" description="Pro residues" evidence="5">
    <location>
        <begin position="153"/>
        <end position="166"/>
    </location>
</feature>
<dbReference type="AlphaFoldDB" id="A0A0C2XWM1"/>
<keyword evidence="8" id="KW-1185">Reference proteome</keyword>
<name>A0A0C2XWM1_SERVB</name>
<dbReference type="OrthoDB" id="4064873at2759"/>
<dbReference type="PANTHER" id="PTHR46910">
    <property type="entry name" value="TRANSCRIPTION FACTOR PDR1"/>
    <property type="match status" value="1"/>
</dbReference>
<sequence>MERPISNGNGVSRPYAPPRTSIVDYPMRDAAERDELESARSPITPSSPRKRKKLSEGDGEAIRRLRRSHEACTRCRLKKIKCDSGHPSCGACTLVGATCQQEDRHRNKFQPRAHQEMIEFQLTQTVLILKKYIPDYDPARASYFASQVGVSVPEPPPNLPTAPPPTLNTMPYSPSSGGSESQSIKSPIDGASGLSPSTPPTPYFRPPGYQFPPIMGPEKSLANYPVRKGSDAQTRHVESDNGNKGLDPRGSNMASPAAIAKSFGVAPRILENPRYKEPEPLKVEGEDLPNQQAAAASLHPHLWQHRPFKRRPLPSPSHPTPELDMVYLPKNRKIANHLVEMYFERLNFHRPIFEKNDYLRRFESLYSTDIVTMDDVGFICSTYLILALATLSELHQPTLTPTWLAELKAEWPRHEDLFSRALAVKPDLRVTISSLQALLLLQWYLYSERHGRSLWRLVGTLVRLAVELGLHHDPMLQKGTFTPEECTLRVNLWHSVMIHDRGTSVLLGRPVAISEEHFNTASPVLVPGVVSRHFVDSAPLNSIAADIIHSLYRPHIQSTDEVIKHSKRILIRMSNWRKTLPHEYTPYFHGTVGWPEDEKQILRNELTTEKGLTFLKYNIQRLLLLRVIFNNDEMRYDVRIKALDDAIKTSHNVIIMHASLTQIPDIGFFVSPLPLHLAAITIIYGQSCGFTTLTYETGYEDVHSALHITPALRWQWERKDAGGGVHPITLELANRVFKRKPPASDRPKSTSVFMCEEDWEDDAGRSAPADAQLGHWPNELFLPGPAWPHHPYVNPRQNDGSGSSKSASPIGQHAIPGSAPGSMSISNGHHSPNAAIAGPSMPGANTSYFKTEEMDLSSIFAQVPPYAYGAINFQPEPELQELFMQEEKDPNATLSHGYKTGINIKMMEQLQHMGYSQNAMRHQPYPSTSSQPGP</sequence>
<evidence type="ECO:0000256" key="4">
    <source>
        <dbReference type="ARBA" id="ARBA00023242"/>
    </source>
</evidence>
<feature type="domain" description="Zn(2)-C6 fungal-type" evidence="6">
    <location>
        <begin position="71"/>
        <end position="101"/>
    </location>
</feature>
<dbReference type="CDD" id="cd00067">
    <property type="entry name" value="GAL4"/>
    <property type="match status" value="1"/>
</dbReference>
<dbReference type="GO" id="GO:0005634">
    <property type="term" value="C:nucleus"/>
    <property type="evidence" value="ECO:0007669"/>
    <property type="project" value="UniProtKB-SubCell"/>
</dbReference>
<feature type="compositionally biased region" description="Low complexity" evidence="5">
    <location>
        <begin position="167"/>
        <end position="187"/>
    </location>
</feature>